<evidence type="ECO:0000313" key="3">
    <source>
        <dbReference type="Proteomes" id="UP000733858"/>
    </source>
</evidence>
<comment type="caution">
    <text evidence="2">The sequence shown here is derived from an EMBL/GenBank/DDBJ whole genome shotgun (WGS) entry which is preliminary data.</text>
</comment>
<dbReference type="EMBL" id="JAILYJ010000003">
    <property type="protein sequence ID" value="MBY4628837.1"/>
    <property type="molecule type" value="Genomic_DNA"/>
</dbReference>
<proteinExistence type="predicted"/>
<sequence>MNSIINASNFGVDIISGQSDDAAQTHPKYHSKGDVGASQRENAATALVEFRDPKRG</sequence>
<accession>A0ABS7LVG6</accession>
<dbReference type="Proteomes" id="UP000733858">
    <property type="component" value="Unassembled WGS sequence"/>
</dbReference>
<evidence type="ECO:0000313" key="2">
    <source>
        <dbReference type="EMBL" id="MBY4628837.1"/>
    </source>
</evidence>
<feature type="region of interest" description="Disordered" evidence="1">
    <location>
        <begin position="18"/>
        <end position="56"/>
    </location>
</feature>
<dbReference type="RefSeq" id="WP_170964840.1">
    <property type="nucleotide sequence ID" value="NZ_CP120230.1"/>
</dbReference>
<name>A0ABS7LVG6_9HYPH</name>
<evidence type="ECO:0000256" key="1">
    <source>
        <dbReference type="SAM" id="MobiDB-lite"/>
    </source>
</evidence>
<organism evidence="2 3">
    <name type="scientific">Rhizobium croatiense</name>
    <dbReference type="NCBI Taxonomy" id="2867516"/>
    <lineage>
        <taxon>Bacteria</taxon>
        <taxon>Pseudomonadati</taxon>
        <taxon>Pseudomonadota</taxon>
        <taxon>Alphaproteobacteria</taxon>
        <taxon>Hyphomicrobiales</taxon>
        <taxon>Rhizobiaceae</taxon>
        <taxon>Rhizobium/Agrobacterium group</taxon>
        <taxon>Rhizobium</taxon>
    </lineage>
</organism>
<protein>
    <submittedName>
        <fullName evidence="2">Uncharacterized protein</fullName>
    </submittedName>
</protein>
<gene>
    <name evidence="2" type="ORF">K6M89_05860</name>
</gene>
<keyword evidence="3" id="KW-1185">Reference proteome</keyword>
<reference evidence="2 3" key="1">
    <citation type="submission" date="2021-08" db="EMBL/GenBank/DDBJ databases">
        <title>Rhizobium croatiense sp. nov. and Rhizobium redzepovicii sp. nov., two new species isolated from nodules of Phaseolus vulgaris in Croatia.</title>
        <authorList>
            <person name="Rajnovic I."/>
            <person name="Ramirez-Bahena M.H."/>
            <person name="Kajic S."/>
            <person name="Igual M.J."/>
            <person name="Peix A."/>
            <person name="Velazquez E."/>
            <person name="Sikora S."/>
        </authorList>
    </citation>
    <scope>NUCLEOTIDE SEQUENCE [LARGE SCALE GENOMIC DNA]</scope>
    <source>
        <strain evidence="2 3">13T</strain>
    </source>
</reference>